<accession>A0ACC0VZ09</accession>
<proteinExistence type="predicted"/>
<gene>
    <name evidence="1" type="ORF">PsorP6_009361</name>
</gene>
<evidence type="ECO:0000313" key="1">
    <source>
        <dbReference type="EMBL" id="KAI9911709.1"/>
    </source>
</evidence>
<evidence type="ECO:0000313" key="2">
    <source>
        <dbReference type="Proteomes" id="UP001163321"/>
    </source>
</evidence>
<protein>
    <submittedName>
        <fullName evidence="1">Uncharacterized protein</fullName>
    </submittedName>
</protein>
<reference evidence="1 2" key="1">
    <citation type="journal article" date="2022" name="bioRxiv">
        <title>The genome of the oomycete Peronosclerospora sorghi, a cosmopolitan pathogen of maize and sorghum, is inflated with dispersed pseudogenes.</title>
        <authorList>
            <person name="Fletcher K."/>
            <person name="Martin F."/>
            <person name="Isakeit T."/>
            <person name="Cavanaugh K."/>
            <person name="Magill C."/>
            <person name="Michelmore R."/>
        </authorList>
    </citation>
    <scope>NUCLEOTIDE SEQUENCE [LARGE SCALE GENOMIC DNA]</scope>
    <source>
        <strain evidence="1">P6</strain>
    </source>
</reference>
<name>A0ACC0VZ09_9STRA</name>
<dbReference type="Proteomes" id="UP001163321">
    <property type="component" value="Chromosome 5"/>
</dbReference>
<dbReference type="EMBL" id="CM047584">
    <property type="protein sequence ID" value="KAI9911709.1"/>
    <property type="molecule type" value="Genomic_DNA"/>
</dbReference>
<sequence>MGCRHSIADDVVGATATSSDTRCSLRDDLTSDLIQHKCVGDVHTVFDFSATIGTGHFGCVKRARSKTSGKGWAFKVVALNTSVDRDALRNEINLLNRLHDPHIVRVIGSYEDKHHMYMSMQLCKGKELAPSLYGKRRAQGYSIGPACDGLFARQLHYAPRLKTRESLSGQRTPASIRLCNFGLSTRFQRGEKLVQTMGTIDYVAPEVLEGDYNEKCNLWSVGVICFELLTGDSPFHASTMDATMANIYDGVLILENDMWSKFSPRAIQFIKSLVKGNVDLRFSAEQALAHEWLTKGEIERTDGSTAARLESNKRMLLTNMLWFGQCRRMKQTALLSVSLGSSEDHVQQDMAAEGFHPMDRTKHGSLSRNEFCTSLVECGIAEQDAREHFDRMNQSKSGSINFLEFLAAVMVQWYIGQRHIGTIKEAFSMLDGER</sequence>
<organism evidence="1 2">
    <name type="scientific">Peronosclerospora sorghi</name>
    <dbReference type="NCBI Taxonomy" id="230839"/>
    <lineage>
        <taxon>Eukaryota</taxon>
        <taxon>Sar</taxon>
        <taxon>Stramenopiles</taxon>
        <taxon>Oomycota</taxon>
        <taxon>Peronosporomycetes</taxon>
        <taxon>Peronosporales</taxon>
        <taxon>Peronosporaceae</taxon>
        <taxon>Peronosclerospora</taxon>
    </lineage>
</organism>
<keyword evidence="2" id="KW-1185">Reference proteome</keyword>
<comment type="caution">
    <text evidence="1">The sequence shown here is derived from an EMBL/GenBank/DDBJ whole genome shotgun (WGS) entry which is preliminary data.</text>
</comment>